<dbReference type="GO" id="GO:0046983">
    <property type="term" value="F:protein dimerization activity"/>
    <property type="evidence" value="ECO:0007669"/>
    <property type="project" value="InterPro"/>
</dbReference>
<dbReference type="AlphaFoldDB" id="A0A815SMP8"/>
<evidence type="ECO:0000256" key="5">
    <source>
        <dbReference type="ARBA" id="ARBA00023015"/>
    </source>
</evidence>
<feature type="domain" description="HAT C-terminal dimerisation" evidence="10">
    <location>
        <begin position="607"/>
        <end position="652"/>
    </location>
</feature>
<dbReference type="GO" id="GO:0008270">
    <property type="term" value="F:zinc ion binding"/>
    <property type="evidence" value="ECO:0007669"/>
    <property type="project" value="UniProtKB-KW"/>
</dbReference>
<dbReference type="InterPro" id="IPR012337">
    <property type="entry name" value="RNaseH-like_sf"/>
</dbReference>
<evidence type="ECO:0000259" key="10">
    <source>
        <dbReference type="Pfam" id="PF05699"/>
    </source>
</evidence>
<dbReference type="Proteomes" id="UP000663852">
    <property type="component" value="Unassembled WGS sequence"/>
</dbReference>
<keyword evidence="6" id="KW-0238">DNA-binding</keyword>
<name>A0A815SMP8_ADIRI</name>
<comment type="caution">
    <text evidence="12">The sequence shown here is derived from an EMBL/GenBank/DDBJ whole genome shotgun (WGS) entry which is preliminary data.</text>
</comment>
<keyword evidence="5" id="KW-0805">Transcription regulation</keyword>
<evidence type="ECO:0000256" key="3">
    <source>
        <dbReference type="ARBA" id="ARBA00022771"/>
    </source>
</evidence>
<dbReference type="PANTHER" id="PTHR46481:SF10">
    <property type="entry name" value="ZINC FINGER BED DOMAIN-CONTAINING PROTEIN 39"/>
    <property type="match status" value="1"/>
</dbReference>
<evidence type="ECO:0000313" key="12">
    <source>
        <dbReference type="EMBL" id="CAF1494730.1"/>
    </source>
</evidence>
<evidence type="ECO:0000313" key="14">
    <source>
        <dbReference type="Proteomes" id="UP000663852"/>
    </source>
</evidence>
<evidence type="ECO:0000256" key="1">
    <source>
        <dbReference type="ARBA" id="ARBA00004123"/>
    </source>
</evidence>
<evidence type="ECO:0000256" key="2">
    <source>
        <dbReference type="ARBA" id="ARBA00022723"/>
    </source>
</evidence>
<gene>
    <name evidence="12" type="ORF">EDS130_LOCUS42241</name>
    <name evidence="11" type="ORF">XAT740_LOCUS34643</name>
</gene>
<accession>A0A815SMP8</accession>
<evidence type="ECO:0000256" key="8">
    <source>
        <dbReference type="ARBA" id="ARBA00023242"/>
    </source>
</evidence>
<evidence type="ECO:0000259" key="9">
    <source>
        <dbReference type="Pfam" id="PF02892"/>
    </source>
</evidence>
<keyword evidence="2" id="KW-0479">Metal-binding</keyword>
<evidence type="ECO:0000313" key="13">
    <source>
        <dbReference type="Proteomes" id="UP000663828"/>
    </source>
</evidence>
<keyword evidence="3" id="KW-0863">Zinc-finger</keyword>
<keyword evidence="4" id="KW-0862">Zinc</keyword>
<dbReference type="GO" id="GO:0005634">
    <property type="term" value="C:nucleus"/>
    <property type="evidence" value="ECO:0007669"/>
    <property type="project" value="UniProtKB-SubCell"/>
</dbReference>
<proteinExistence type="predicted"/>
<evidence type="ECO:0000256" key="4">
    <source>
        <dbReference type="ARBA" id="ARBA00022833"/>
    </source>
</evidence>
<dbReference type="EMBL" id="CAJNOR010003404">
    <property type="protein sequence ID" value="CAF1410431.1"/>
    <property type="molecule type" value="Genomic_DNA"/>
</dbReference>
<protein>
    <submittedName>
        <fullName evidence="12">Uncharacterized protein</fullName>
    </submittedName>
</protein>
<dbReference type="InterPro" id="IPR052035">
    <property type="entry name" value="ZnF_BED_domain_contain"/>
</dbReference>
<evidence type="ECO:0000256" key="6">
    <source>
        <dbReference type="ARBA" id="ARBA00023125"/>
    </source>
</evidence>
<dbReference type="Pfam" id="PF02892">
    <property type="entry name" value="zf-BED"/>
    <property type="match status" value="1"/>
</dbReference>
<keyword evidence="7" id="KW-0804">Transcription</keyword>
<dbReference type="SUPFAM" id="SSF53098">
    <property type="entry name" value="Ribonuclease H-like"/>
    <property type="match status" value="1"/>
</dbReference>
<dbReference type="InterPro" id="IPR008906">
    <property type="entry name" value="HATC_C_dom"/>
</dbReference>
<organism evidence="12 14">
    <name type="scientific">Adineta ricciae</name>
    <name type="common">Rotifer</name>
    <dbReference type="NCBI Taxonomy" id="249248"/>
    <lineage>
        <taxon>Eukaryota</taxon>
        <taxon>Metazoa</taxon>
        <taxon>Spiralia</taxon>
        <taxon>Gnathifera</taxon>
        <taxon>Rotifera</taxon>
        <taxon>Eurotatoria</taxon>
        <taxon>Bdelloidea</taxon>
        <taxon>Adinetida</taxon>
        <taxon>Adinetidae</taxon>
        <taxon>Adineta</taxon>
    </lineage>
</organism>
<dbReference type="EMBL" id="CAJNOJ010000604">
    <property type="protein sequence ID" value="CAF1494730.1"/>
    <property type="molecule type" value="Genomic_DNA"/>
</dbReference>
<sequence>MDFLKEFFDFKPPKDNKICGICKSCGKTYVDKFGSTGNFHKHLKRAHDDEYKKAKFPNYTKPTEDTGDVAENSTNNNDKINQTILEELIVKCNLPLSIAESRGFRNFMRILAPKWKNTSSRYYTKVLIPSLMKNIEDKIKNLLHDVKHLTITIDLWTDRRGRSFVGVTGHFLDSRSVPQALLLDFLRFKGAHTAENIHNITEQILDKLEIKDKVFRIVTDNAANMIKAYKFGLNVVENHGHVLQDDSDQQQDDSSFDFITDDLMTSNEWTLIDWCDSGKDSVDIDTDCPIRVSCFAHSLQLSIRDGLKNSPFLSKSLAKCIKLARRSHKSTKVAELLEDVGKTIKRSNMTRWSSEYSLIKSIIALGKKTIDEITDVIDSSDFKFNSNDFIVLQEAIDILEPFAEITSRVQSESIVTASLVVPSIVHIIDHLKNIKPNIQFLKKMCTQLETSVHTRFAGITKRLTQQIVSTDDPFSDPLYFVSAVLDPEFKFYWLGQMDYKPAVETQMKQLLIQLILNECDTNDNISFDDTQGSQLSPSKYISNSYTTQAVDTSIIKKRKLFQYDDHHGLSPESKVNPLSEINAYINDPVRSKFSSYWNRSQLHSLKVVVERIFSVQASSAPIERVFSQAGIVMSPRRTSMQEEVFRSLVFLRVNQDFI</sequence>
<evidence type="ECO:0000256" key="7">
    <source>
        <dbReference type="ARBA" id="ARBA00023163"/>
    </source>
</evidence>
<feature type="domain" description="BED-type" evidence="9">
    <location>
        <begin position="6"/>
        <end position="47"/>
    </location>
</feature>
<dbReference type="Pfam" id="PF05699">
    <property type="entry name" value="Dimer_Tnp_hAT"/>
    <property type="match status" value="1"/>
</dbReference>
<dbReference type="GO" id="GO:0003677">
    <property type="term" value="F:DNA binding"/>
    <property type="evidence" value="ECO:0007669"/>
    <property type="project" value="UniProtKB-KW"/>
</dbReference>
<dbReference type="OrthoDB" id="10057873at2759"/>
<comment type="subcellular location">
    <subcellularLocation>
        <location evidence="1">Nucleus</location>
    </subcellularLocation>
</comment>
<dbReference type="InterPro" id="IPR003656">
    <property type="entry name" value="Znf_BED"/>
</dbReference>
<keyword evidence="8" id="KW-0539">Nucleus</keyword>
<evidence type="ECO:0000313" key="11">
    <source>
        <dbReference type="EMBL" id="CAF1410431.1"/>
    </source>
</evidence>
<dbReference type="PANTHER" id="PTHR46481">
    <property type="entry name" value="ZINC FINGER BED DOMAIN-CONTAINING PROTEIN 4"/>
    <property type="match status" value="1"/>
</dbReference>
<reference evidence="12" key="1">
    <citation type="submission" date="2021-02" db="EMBL/GenBank/DDBJ databases">
        <authorList>
            <person name="Nowell W R."/>
        </authorList>
    </citation>
    <scope>NUCLEOTIDE SEQUENCE</scope>
</reference>
<keyword evidence="13" id="KW-1185">Reference proteome</keyword>
<dbReference type="Proteomes" id="UP000663828">
    <property type="component" value="Unassembled WGS sequence"/>
</dbReference>